<dbReference type="PANTHER" id="PTHR33112">
    <property type="entry name" value="DOMAIN PROTEIN, PUTATIVE-RELATED"/>
    <property type="match status" value="1"/>
</dbReference>
<comment type="caution">
    <text evidence="2">The sequence shown here is derived from an EMBL/GenBank/DDBJ whole genome shotgun (WGS) entry which is preliminary data.</text>
</comment>
<keyword evidence="3" id="KW-1185">Reference proteome</keyword>
<evidence type="ECO:0000259" key="1">
    <source>
        <dbReference type="Pfam" id="PF06985"/>
    </source>
</evidence>
<sequence length="652" mass="75096">MAVCERCAAIYLDDGCFYALSNIGRMVLSACPGCHFFLKVVQSYGNSIEEIAPETQVFLLRPELEENLVQGLFFTMKDSSFTIQYKFNLRMCLETPFWIDYEHENTKYLGRLISEHSGGDECLDLAKAWFERCTKSHGAACSLEKAVAFPTRLIYIPRDDPSRLKLCVTQGMRGQYVTLSYCWGKGNFFKTLSTNMEELQSSFEAETLPETLRDAVRLTHRMGFEWLWIDSLCILQDDFPDWSRESSRMAQIYGNAAFTICADSTRSTDDGIFRQRDVLQSHQFGRDSAFRLQALCKPWGNMPQHPLYSRGWAFQERMLSSRNLHFLNGQIAWECNTTLYMEEFRARINHPAVHFTKNLFTKYFHQQRLPAGTEPAEGASIPRIAAWNSIVQEMAVRMFTFDSDRLAAISGMASALQIPDMGTYFAGVWSRNPFLSMAWFMRFPQSVPKSYKGPSWSWVWTQRQIVWHDDTWCEDELFKSEANADWKSWDEAFGPRLLEQKMIYKGVDPKGEVLEGSHLVMTGYCRPIYVAEIPDTDSDDNFQAVAGSVKLQNERGSRVCMDVKRNNWNSVSSFIKDFSDAEAEIDAKSVKEYLCVQIVRELKRRDWNPKILALVLEEVDDANGQAFRRVGLLDLDADASEEQWEKRTLKLV</sequence>
<dbReference type="PANTHER" id="PTHR33112:SF16">
    <property type="entry name" value="HETEROKARYON INCOMPATIBILITY DOMAIN-CONTAINING PROTEIN"/>
    <property type="match status" value="1"/>
</dbReference>
<organism evidence="2 3">
    <name type="scientific">Cucurbitaria berberidis CBS 394.84</name>
    <dbReference type="NCBI Taxonomy" id="1168544"/>
    <lineage>
        <taxon>Eukaryota</taxon>
        <taxon>Fungi</taxon>
        <taxon>Dikarya</taxon>
        <taxon>Ascomycota</taxon>
        <taxon>Pezizomycotina</taxon>
        <taxon>Dothideomycetes</taxon>
        <taxon>Pleosporomycetidae</taxon>
        <taxon>Pleosporales</taxon>
        <taxon>Pleosporineae</taxon>
        <taxon>Cucurbitariaceae</taxon>
        <taxon>Cucurbitaria</taxon>
    </lineage>
</organism>
<dbReference type="AlphaFoldDB" id="A0A9P4GC08"/>
<feature type="domain" description="Heterokaryon incompatibility" evidence="1">
    <location>
        <begin position="176"/>
        <end position="316"/>
    </location>
</feature>
<name>A0A9P4GC08_9PLEO</name>
<dbReference type="OrthoDB" id="3486565at2759"/>
<dbReference type="InterPro" id="IPR010730">
    <property type="entry name" value="HET"/>
</dbReference>
<evidence type="ECO:0000313" key="2">
    <source>
        <dbReference type="EMBL" id="KAF1843088.1"/>
    </source>
</evidence>
<gene>
    <name evidence="2" type="ORF">K460DRAFT_407458</name>
</gene>
<protein>
    <submittedName>
        <fullName evidence="2">HET-domain-containing protein</fullName>
    </submittedName>
</protein>
<dbReference type="Proteomes" id="UP000800039">
    <property type="component" value="Unassembled WGS sequence"/>
</dbReference>
<evidence type="ECO:0000313" key="3">
    <source>
        <dbReference type="Proteomes" id="UP000800039"/>
    </source>
</evidence>
<proteinExistence type="predicted"/>
<dbReference type="EMBL" id="ML976617">
    <property type="protein sequence ID" value="KAF1843088.1"/>
    <property type="molecule type" value="Genomic_DNA"/>
</dbReference>
<dbReference type="Pfam" id="PF06985">
    <property type="entry name" value="HET"/>
    <property type="match status" value="1"/>
</dbReference>
<dbReference type="RefSeq" id="XP_040785651.1">
    <property type="nucleotide sequence ID" value="XM_040937076.1"/>
</dbReference>
<dbReference type="GeneID" id="63854326"/>
<accession>A0A9P4GC08</accession>
<reference evidence="2" key="1">
    <citation type="submission" date="2020-01" db="EMBL/GenBank/DDBJ databases">
        <authorList>
            <consortium name="DOE Joint Genome Institute"/>
            <person name="Haridas S."/>
            <person name="Albert R."/>
            <person name="Binder M."/>
            <person name="Bloem J."/>
            <person name="Labutti K."/>
            <person name="Salamov A."/>
            <person name="Andreopoulos B."/>
            <person name="Baker S.E."/>
            <person name="Barry K."/>
            <person name="Bills G."/>
            <person name="Bluhm B.H."/>
            <person name="Cannon C."/>
            <person name="Castanera R."/>
            <person name="Culley D.E."/>
            <person name="Daum C."/>
            <person name="Ezra D."/>
            <person name="Gonzalez J.B."/>
            <person name="Henrissat B."/>
            <person name="Kuo A."/>
            <person name="Liang C."/>
            <person name="Lipzen A."/>
            <person name="Lutzoni F."/>
            <person name="Magnuson J."/>
            <person name="Mondo S."/>
            <person name="Nolan M."/>
            <person name="Ohm R."/>
            <person name="Pangilinan J."/>
            <person name="Park H.-J."/>
            <person name="Ramirez L."/>
            <person name="Alfaro M."/>
            <person name="Sun H."/>
            <person name="Tritt A."/>
            <person name="Yoshinaga Y."/>
            <person name="Zwiers L.-H."/>
            <person name="Turgeon B.G."/>
            <person name="Goodwin S.B."/>
            <person name="Spatafora J.W."/>
            <person name="Crous P.W."/>
            <person name="Grigoriev I.V."/>
        </authorList>
    </citation>
    <scope>NUCLEOTIDE SEQUENCE</scope>
    <source>
        <strain evidence="2">CBS 394.84</strain>
    </source>
</reference>